<gene>
    <name evidence="1" type="ORF">FNA67_09895</name>
</gene>
<protein>
    <submittedName>
        <fullName evidence="1">HdeD family acid-resistance protein</fullName>
    </submittedName>
</protein>
<name>A0A5B9DN98_9HYPH</name>
<reference evidence="1 2" key="1">
    <citation type="journal article" date="2015" name="Int. J. Syst. Evol. Microbiol.">
        <title>Youhaiella tibetensis gen. nov., sp. nov., isolated from subsurface sediment.</title>
        <authorList>
            <person name="Wang Y.X."/>
            <person name="Huang F.Q."/>
            <person name="Nogi Y."/>
            <person name="Pang S.J."/>
            <person name="Wang P.K."/>
            <person name="Lv J."/>
        </authorList>
    </citation>
    <scope>NUCLEOTIDE SEQUENCE [LARGE SCALE GENOMIC DNA]</scope>
    <source>
        <strain evidence="2">fig4</strain>
    </source>
</reference>
<dbReference type="PANTHER" id="PTHR34989:SF1">
    <property type="entry name" value="PROTEIN HDED"/>
    <property type="match status" value="1"/>
</dbReference>
<evidence type="ECO:0000313" key="1">
    <source>
        <dbReference type="EMBL" id="QEE20462.1"/>
    </source>
</evidence>
<accession>A0A5B9DN98</accession>
<sequence length="203" mass="21667">MTASDTANSYETFTRHVRRRWGWFLALGIVYLVGGIAAIFLPVMASIAFTIVIASFLIVGGIIQIVQSFQMSGWQGTVWHLLLGIITVVGGGYALWNPIAGALAITLVIAITFMAQGIVEIIMGARLRPVDGWGWMIASGVLALLAGIALTWTFPASGLVTVGTIAGIAMIFTGWSYIYIAMSARKLWKDLKEDLGMGGAAKA</sequence>
<dbReference type="Pfam" id="PF03729">
    <property type="entry name" value="DUF308"/>
    <property type="match status" value="1"/>
</dbReference>
<evidence type="ECO:0000313" key="2">
    <source>
        <dbReference type="Proteomes" id="UP000321062"/>
    </source>
</evidence>
<dbReference type="EMBL" id="CP041690">
    <property type="protein sequence ID" value="QEE20462.1"/>
    <property type="molecule type" value="Genomic_DNA"/>
</dbReference>
<dbReference type="AlphaFoldDB" id="A0A5B9DN98"/>
<dbReference type="InterPro" id="IPR005325">
    <property type="entry name" value="DUF308_memb"/>
</dbReference>
<dbReference type="InterPro" id="IPR052712">
    <property type="entry name" value="Acid_resist_chaperone_HdeD"/>
</dbReference>
<dbReference type="PANTHER" id="PTHR34989">
    <property type="entry name" value="PROTEIN HDED"/>
    <property type="match status" value="1"/>
</dbReference>
<dbReference type="KEGG" id="yti:FNA67_09895"/>
<organism evidence="1 2">
    <name type="scientific">Paradevosia tibetensis</name>
    <dbReference type="NCBI Taxonomy" id="1447062"/>
    <lineage>
        <taxon>Bacteria</taxon>
        <taxon>Pseudomonadati</taxon>
        <taxon>Pseudomonadota</taxon>
        <taxon>Alphaproteobacteria</taxon>
        <taxon>Hyphomicrobiales</taxon>
        <taxon>Devosiaceae</taxon>
        <taxon>Paradevosia</taxon>
    </lineage>
</organism>
<proteinExistence type="predicted"/>
<keyword evidence="2" id="KW-1185">Reference proteome</keyword>
<dbReference type="GO" id="GO:0005886">
    <property type="term" value="C:plasma membrane"/>
    <property type="evidence" value="ECO:0007669"/>
    <property type="project" value="TreeGrafter"/>
</dbReference>
<dbReference type="RefSeq" id="WP_049704965.1">
    <property type="nucleotide sequence ID" value="NZ_BMFM01000001.1"/>
</dbReference>
<dbReference type="Proteomes" id="UP000321062">
    <property type="component" value="Chromosome"/>
</dbReference>
<dbReference type="OrthoDB" id="9815400at2"/>